<dbReference type="CDD" id="cd06261">
    <property type="entry name" value="TM_PBP2"/>
    <property type="match status" value="1"/>
</dbReference>
<evidence type="ECO:0000256" key="7">
    <source>
        <dbReference type="RuleBase" id="RU363032"/>
    </source>
</evidence>
<gene>
    <name evidence="9" type="ORF">A8708_17790</name>
</gene>
<dbReference type="PANTHER" id="PTHR43227:SF11">
    <property type="entry name" value="BLL4140 PROTEIN"/>
    <property type="match status" value="1"/>
</dbReference>
<evidence type="ECO:0000259" key="8">
    <source>
        <dbReference type="PROSITE" id="PS50928"/>
    </source>
</evidence>
<feature type="domain" description="ABC transmembrane type-1" evidence="8">
    <location>
        <begin position="75"/>
        <end position="292"/>
    </location>
</feature>
<dbReference type="RefSeq" id="WP_068663062.1">
    <property type="nucleotide sequence ID" value="NZ_LYPB01000050.1"/>
</dbReference>
<keyword evidence="3" id="KW-1003">Cell membrane</keyword>
<feature type="transmembrane region" description="Helical" evidence="7">
    <location>
        <begin position="162"/>
        <end position="188"/>
    </location>
</feature>
<keyword evidence="5 7" id="KW-1133">Transmembrane helix</keyword>
<keyword evidence="10" id="KW-1185">Reference proteome</keyword>
<dbReference type="OrthoDB" id="9785836at2"/>
<feature type="transmembrane region" description="Helical" evidence="7">
    <location>
        <begin position="115"/>
        <end position="135"/>
    </location>
</feature>
<feature type="transmembrane region" description="Helical" evidence="7">
    <location>
        <begin position="79"/>
        <end position="103"/>
    </location>
</feature>
<keyword evidence="2 7" id="KW-0813">Transport</keyword>
<evidence type="ECO:0000256" key="5">
    <source>
        <dbReference type="ARBA" id="ARBA00022989"/>
    </source>
</evidence>
<feature type="transmembrane region" description="Helical" evidence="7">
    <location>
        <begin position="209"/>
        <end position="227"/>
    </location>
</feature>
<dbReference type="AlphaFoldDB" id="A0A198AHK6"/>
<comment type="similarity">
    <text evidence="7">Belongs to the binding-protein-dependent transport system permease family.</text>
</comment>
<feature type="transmembrane region" description="Helical" evidence="7">
    <location>
        <begin position="16"/>
        <end position="42"/>
    </location>
</feature>
<keyword evidence="4 7" id="KW-0812">Transmembrane</keyword>
<keyword evidence="6 7" id="KW-0472">Membrane</keyword>
<dbReference type="InterPro" id="IPR035906">
    <property type="entry name" value="MetI-like_sf"/>
</dbReference>
<dbReference type="InterPro" id="IPR050809">
    <property type="entry name" value="UgpAE/MalFG_permease"/>
</dbReference>
<evidence type="ECO:0000313" key="10">
    <source>
        <dbReference type="Proteomes" id="UP000078454"/>
    </source>
</evidence>
<sequence>MHTKGFLGDLRRNRTLYLMILPAFLFFLIFCYFPMAGMVVAFKSYSYRDGIFGSPWVGFANFEFFFNSGKAFLVTKNTIVYNFMFMIVNNLLEMSIAIVLFELAGKYVKKFLQSVIFLPYFISWVVAGAIVYNFLNYEFGAVNTFLKSLGITTVNFYNNPSLWPYILVFFSAWKSVGYGTVIYLASIAGIDSEMYEASKIDGANVLQRIVHITIPSIIPTLIVLLLLKVSQIARGDFGLFYQLIGDNGLLYDKTDIIDTFSFRALLDLQEFGMAAAVGLYQSVLCFLIIVITNESVKRIKKESALF</sequence>
<dbReference type="InterPro" id="IPR000515">
    <property type="entry name" value="MetI-like"/>
</dbReference>
<dbReference type="EMBL" id="LYPB01000050">
    <property type="protein sequence ID" value="OAS20433.1"/>
    <property type="molecule type" value="Genomic_DNA"/>
</dbReference>
<reference evidence="9 10" key="1">
    <citation type="submission" date="2016-05" db="EMBL/GenBank/DDBJ databases">
        <title>Paenibacillus sp. 1ZS3-15 nov., isolated from the rhizosphere soil.</title>
        <authorList>
            <person name="Zhang X.X."/>
            <person name="Zhang J."/>
        </authorList>
    </citation>
    <scope>NUCLEOTIDE SEQUENCE [LARGE SCALE GENOMIC DNA]</scope>
    <source>
        <strain evidence="9 10">1ZS3-15</strain>
    </source>
</reference>
<organism evidence="9 10">
    <name type="scientific">Paenibacillus oryzisoli</name>
    <dbReference type="NCBI Taxonomy" id="1850517"/>
    <lineage>
        <taxon>Bacteria</taxon>
        <taxon>Bacillati</taxon>
        <taxon>Bacillota</taxon>
        <taxon>Bacilli</taxon>
        <taxon>Bacillales</taxon>
        <taxon>Paenibacillaceae</taxon>
        <taxon>Paenibacillus</taxon>
    </lineage>
</organism>
<dbReference type="Proteomes" id="UP000078454">
    <property type="component" value="Unassembled WGS sequence"/>
</dbReference>
<dbReference type="GO" id="GO:0005886">
    <property type="term" value="C:plasma membrane"/>
    <property type="evidence" value="ECO:0007669"/>
    <property type="project" value="UniProtKB-SubCell"/>
</dbReference>
<dbReference type="PANTHER" id="PTHR43227">
    <property type="entry name" value="BLL4140 PROTEIN"/>
    <property type="match status" value="1"/>
</dbReference>
<accession>A0A198AHK6</accession>
<evidence type="ECO:0000256" key="6">
    <source>
        <dbReference type="ARBA" id="ARBA00023136"/>
    </source>
</evidence>
<comment type="caution">
    <text evidence="9">The sequence shown here is derived from an EMBL/GenBank/DDBJ whole genome shotgun (WGS) entry which is preliminary data.</text>
</comment>
<protein>
    <submittedName>
        <fullName evidence="9">Sugar ABC transporter permease</fullName>
    </submittedName>
</protein>
<evidence type="ECO:0000256" key="4">
    <source>
        <dbReference type="ARBA" id="ARBA00022692"/>
    </source>
</evidence>
<dbReference type="SUPFAM" id="SSF161098">
    <property type="entry name" value="MetI-like"/>
    <property type="match status" value="1"/>
</dbReference>
<dbReference type="PROSITE" id="PS50928">
    <property type="entry name" value="ABC_TM1"/>
    <property type="match status" value="1"/>
</dbReference>
<dbReference type="Gene3D" id="1.10.3720.10">
    <property type="entry name" value="MetI-like"/>
    <property type="match status" value="1"/>
</dbReference>
<evidence type="ECO:0000313" key="9">
    <source>
        <dbReference type="EMBL" id="OAS20433.1"/>
    </source>
</evidence>
<comment type="subcellular location">
    <subcellularLocation>
        <location evidence="1 7">Cell membrane</location>
        <topology evidence="1 7">Multi-pass membrane protein</topology>
    </subcellularLocation>
</comment>
<evidence type="ECO:0000256" key="2">
    <source>
        <dbReference type="ARBA" id="ARBA00022448"/>
    </source>
</evidence>
<proteinExistence type="inferred from homology"/>
<evidence type="ECO:0000256" key="1">
    <source>
        <dbReference type="ARBA" id="ARBA00004651"/>
    </source>
</evidence>
<name>A0A198AHK6_9BACL</name>
<dbReference type="GO" id="GO:0055085">
    <property type="term" value="P:transmembrane transport"/>
    <property type="evidence" value="ECO:0007669"/>
    <property type="project" value="InterPro"/>
</dbReference>
<evidence type="ECO:0000256" key="3">
    <source>
        <dbReference type="ARBA" id="ARBA00022475"/>
    </source>
</evidence>
<dbReference type="STRING" id="1850517.A8708_17790"/>
<feature type="transmembrane region" description="Helical" evidence="7">
    <location>
        <begin position="271"/>
        <end position="291"/>
    </location>
</feature>
<dbReference type="Pfam" id="PF00528">
    <property type="entry name" value="BPD_transp_1"/>
    <property type="match status" value="1"/>
</dbReference>